<dbReference type="PROSITE" id="PS50853">
    <property type="entry name" value="FN3"/>
    <property type="match status" value="1"/>
</dbReference>
<evidence type="ECO:0000256" key="2">
    <source>
        <dbReference type="ARBA" id="ARBA00023326"/>
    </source>
</evidence>
<dbReference type="GO" id="GO:0016798">
    <property type="term" value="F:hydrolase activity, acting on glycosyl bonds"/>
    <property type="evidence" value="ECO:0007669"/>
    <property type="project" value="UniProtKB-KW"/>
</dbReference>
<name>A0A7W9HLN8_9PSEU</name>
<feature type="region of interest" description="Disordered" evidence="3">
    <location>
        <begin position="101"/>
        <end position="134"/>
    </location>
</feature>
<dbReference type="RefSeq" id="WP_221483600.1">
    <property type="nucleotide sequence ID" value="NZ_JACHMO010000001.1"/>
</dbReference>
<dbReference type="AlphaFoldDB" id="A0A7W9HLN8"/>
<dbReference type="PROSITE" id="PS51257">
    <property type="entry name" value="PROKAR_LIPOPROTEIN"/>
    <property type="match status" value="1"/>
</dbReference>
<dbReference type="Gene3D" id="2.60.40.10">
    <property type="entry name" value="Immunoglobulins"/>
    <property type="match status" value="1"/>
</dbReference>
<dbReference type="CDD" id="cd00063">
    <property type="entry name" value="FN3"/>
    <property type="match status" value="1"/>
</dbReference>
<dbReference type="InterPro" id="IPR036116">
    <property type="entry name" value="FN3_sf"/>
</dbReference>
<gene>
    <name evidence="5" type="ORF">F4560_004371</name>
</gene>
<dbReference type="GO" id="GO:0000272">
    <property type="term" value="P:polysaccharide catabolic process"/>
    <property type="evidence" value="ECO:0007669"/>
    <property type="project" value="UniProtKB-KW"/>
</dbReference>
<keyword evidence="6" id="KW-1185">Reference proteome</keyword>
<keyword evidence="2" id="KW-0624">Polysaccharide degradation</keyword>
<dbReference type="SUPFAM" id="SSF49265">
    <property type="entry name" value="Fibronectin type III"/>
    <property type="match status" value="1"/>
</dbReference>
<dbReference type="InterPro" id="IPR003961">
    <property type="entry name" value="FN3_dom"/>
</dbReference>
<evidence type="ECO:0000313" key="6">
    <source>
        <dbReference type="Proteomes" id="UP000552097"/>
    </source>
</evidence>
<organism evidence="5 6">
    <name type="scientific">Saccharothrix ecbatanensis</name>
    <dbReference type="NCBI Taxonomy" id="1105145"/>
    <lineage>
        <taxon>Bacteria</taxon>
        <taxon>Bacillati</taxon>
        <taxon>Actinomycetota</taxon>
        <taxon>Actinomycetes</taxon>
        <taxon>Pseudonocardiales</taxon>
        <taxon>Pseudonocardiaceae</taxon>
        <taxon>Saccharothrix</taxon>
    </lineage>
</organism>
<keyword evidence="1" id="KW-0326">Glycosidase</keyword>
<evidence type="ECO:0000256" key="3">
    <source>
        <dbReference type="SAM" id="MobiDB-lite"/>
    </source>
</evidence>
<dbReference type="Proteomes" id="UP000552097">
    <property type="component" value="Unassembled WGS sequence"/>
</dbReference>
<reference evidence="5 6" key="1">
    <citation type="submission" date="2020-08" db="EMBL/GenBank/DDBJ databases">
        <title>Sequencing the genomes of 1000 actinobacteria strains.</title>
        <authorList>
            <person name="Klenk H.-P."/>
        </authorList>
    </citation>
    <scope>NUCLEOTIDE SEQUENCE [LARGE SCALE GENOMIC DNA]</scope>
    <source>
        <strain evidence="5 6">DSM 45486</strain>
    </source>
</reference>
<keyword evidence="1" id="KW-0378">Hydrolase</keyword>
<proteinExistence type="predicted"/>
<protein>
    <recommendedName>
        <fullName evidence="4">Fibronectin type-III domain-containing protein</fullName>
    </recommendedName>
</protein>
<dbReference type="EMBL" id="JACHMO010000001">
    <property type="protein sequence ID" value="MBB5804603.1"/>
    <property type="molecule type" value="Genomic_DNA"/>
</dbReference>
<feature type="domain" description="Fibronectin type-III" evidence="4">
    <location>
        <begin position="23"/>
        <end position="108"/>
    </location>
</feature>
<comment type="caution">
    <text evidence="5">The sequence shown here is derived from an EMBL/GenBank/DDBJ whole genome shotgun (WGS) entry which is preliminary data.</text>
</comment>
<evidence type="ECO:0000313" key="5">
    <source>
        <dbReference type="EMBL" id="MBB5804603.1"/>
    </source>
</evidence>
<evidence type="ECO:0000256" key="1">
    <source>
        <dbReference type="ARBA" id="ARBA00023295"/>
    </source>
</evidence>
<sequence>MSRPVPVLVLLLAACLVGCGQEERQRLTATLTSPTDVSLVWEAEPGAVGQVVEYANVPDGDYTVLEFVPPDRTSYEHPDLIPQTEFYYRVRSFHGPASATVDVTLPPGDEVPESDGHAWAEPVTGPSGASPVRSADAGLPDLSAEIKHANGILFTWTDRFEGEEGYLLEVRPSGAAHFSVAAQLDPDVRSFGLITLPTEKNATYRVRAYYYGAATNVAHQKTGDTA</sequence>
<evidence type="ECO:0000259" key="4">
    <source>
        <dbReference type="PROSITE" id="PS50853"/>
    </source>
</evidence>
<dbReference type="InterPro" id="IPR013783">
    <property type="entry name" value="Ig-like_fold"/>
</dbReference>
<keyword evidence="2" id="KW-0119">Carbohydrate metabolism</keyword>
<accession>A0A7W9HLN8</accession>